<proteinExistence type="predicted"/>
<evidence type="ECO:0000313" key="10">
    <source>
        <dbReference type="EMBL" id="ESN93870.1"/>
    </source>
</evidence>
<dbReference type="InParanoid" id="T1FG04"/>
<evidence type="ECO:0000313" key="12">
    <source>
        <dbReference type="Proteomes" id="UP000015101"/>
    </source>
</evidence>
<evidence type="ECO:0000256" key="4">
    <source>
        <dbReference type="ARBA" id="ARBA00022741"/>
    </source>
</evidence>
<dbReference type="EMBL" id="KB097587">
    <property type="protein sequence ID" value="ESN93870.1"/>
    <property type="molecule type" value="Genomic_DNA"/>
</dbReference>
<reference evidence="11" key="3">
    <citation type="submission" date="2015-06" db="UniProtKB">
        <authorList>
            <consortium name="EnsemblMetazoa"/>
        </authorList>
    </citation>
    <scope>IDENTIFICATION</scope>
</reference>
<keyword evidence="2" id="KW-0728">SH3 domain</keyword>
<dbReference type="EnsemblMetazoa" id="HelroT180522">
    <property type="protein sequence ID" value="HelroP180522"/>
    <property type="gene ID" value="HelroG180522"/>
</dbReference>
<dbReference type="HOGENOM" id="CLU_1311341_0_0_1"/>
<evidence type="ECO:0000256" key="8">
    <source>
        <dbReference type="SAM" id="MobiDB-lite"/>
    </source>
</evidence>
<protein>
    <recommendedName>
        <fullName evidence="1">non-specific protein-tyrosine kinase</fullName>
        <ecNumber evidence="1">2.7.10.2</ecNumber>
    </recommendedName>
</protein>
<reference evidence="10 12" key="2">
    <citation type="journal article" date="2013" name="Nature">
        <title>Insights into bilaterian evolution from three spiralian genomes.</title>
        <authorList>
            <person name="Simakov O."/>
            <person name="Marletaz F."/>
            <person name="Cho S.J."/>
            <person name="Edsinger-Gonzales E."/>
            <person name="Havlak P."/>
            <person name="Hellsten U."/>
            <person name="Kuo D.H."/>
            <person name="Larsson T."/>
            <person name="Lv J."/>
            <person name="Arendt D."/>
            <person name="Savage R."/>
            <person name="Osoegawa K."/>
            <person name="de Jong P."/>
            <person name="Grimwood J."/>
            <person name="Chapman J.A."/>
            <person name="Shapiro H."/>
            <person name="Aerts A."/>
            <person name="Otillar R.P."/>
            <person name="Terry A.Y."/>
            <person name="Boore J.L."/>
            <person name="Grigoriev I.V."/>
            <person name="Lindberg D.R."/>
            <person name="Seaver E.C."/>
            <person name="Weisblat D.A."/>
            <person name="Putnam N.H."/>
            <person name="Rokhsar D.S."/>
        </authorList>
    </citation>
    <scope>NUCLEOTIDE SEQUENCE</scope>
</reference>
<dbReference type="CTD" id="20207753"/>
<evidence type="ECO:0000256" key="1">
    <source>
        <dbReference type="ARBA" id="ARBA00011903"/>
    </source>
</evidence>
<evidence type="ECO:0000256" key="3">
    <source>
        <dbReference type="ARBA" id="ARBA00022679"/>
    </source>
</evidence>
<dbReference type="EMBL" id="AMQM01007234">
    <property type="status" value="NOT_ANNOTATED_CDS"/>
    <property type="molecule type" value="Genomic_DNA"/>
</dbReference>
<reference evidence="12" key="1">
    <citation type="submission" date="2012-12" db="EMBL/GenBank/DDBJ databases">
        <authorList>
            <person name="Hellsten U."/>
            <person name="Grimwood J."/>
            <person name="Chapman J.A."/>
            <person name="Shapiro H."/>
            <person name="Aerts A."/>
            <person name="Otillar R.P."/>
            <person name="Terry A.Y."/>
            <person name="Boore J.L."/>
            <person name="Simakov O."/>
            <person name="Marletaz F."/>
            <person name="Cho S.-J."/>
            <person name="Edsinger-Gonzales E."/>
            <person name="Havlak P."/>
            <person name="Kuo D.-H."/>
            <person name="Larsson T."/>
            <person name="Lv J."/>
            <person name="Arendt D."/>
            <person name="Savage R."/>
            <person name="Osoegawa K."/>
            <person name="de Jong P."/>
            <person name="Lindberg D.R."/>
            <person name="Seaver E.C."/>
            <person name="Weisblat D.A."/>
            <person name="Putnam N.H."/>
            <person name="Grigoriev I.V."/>
            <person name="Rokhsar D.S."/>
        </authorList>
    </citation>
    <scope>NUCLEOTIDE SEQUENCE</scope>
</reference>
<sequence>MYHSAQPSLQSLLEKSNLKRFQSALEQELNVTNIEHLTNLADNSLSVIGMNSTEIDRLRIVAKKSIKKLFNCNNHEDNNNSISNNISNNNNNININNNNNNNNSKNNNFISKSSKNDSGSGKSVLLKSFLSYSSSGSSNSYSSRSNNRSCGCSNGSSVGSGGNDDDVIGVGVHDNEGGRRGGDSDGLKDRAWMNKVKKLNQQCSLAYRTS</sequence>
<gene>
    <name evidence="11" type="primary">20207753</name>
    <name evidence="10" type="ORF">HELRODRAFT_180522</name>
</gene>
<feature type="region of interest" description="Disordered" evidence="8">
    <location>
        <begin position="93"/>
        <end position="119"/>
    </location>
</feature>
<keyword evidence="3" id="KW-0808">Transferase</keyword>
<name>T1FG04_HELRO</name>
<dbReference type="GO" id="GO:0004715">
    <property type="term" value="F:non-membrane spanning protein tyrosine kinase activity"/>
    <property type="evidence" value="ECO:0007669"/>
    <property type="project" value="UniProtKB-EC"/>
</dbReference>
<dbReference type="InterPro" id="IPR055175">
    <property type="entry name" value="ACK/TNK-like_SAM"/>
</dbReference>
<dbReference type="GO" id="GO:0005524">
    <property type="term" value="F:ATP binding"/>
    <property type="evidence" value="ECO:0007669"/>
    <property type="project" value="UniProtKB-KW"/>
</dbReference>
<evidence type="ECO:0000256" key="6">
    <source>
        <dbReference type="ARBA" id="ARBA00022840"/>
    </source>
</evidence>
<evidence type="ECO:0000256" key="7">
    <source>
        <dbReference type="ARBA" id="ARBA00023137"/>
    </source>
</evidence>
<dbReference type="RefSeq" id="XP_009028074.1">
    <property type="nucleotide sequence ID" value="XM_009029826.1"/>
</dbReference>
<dbReference type="GeneID" id="20207753"/>
<dbReference type="AlphaFoldDB" id="T1FG04"/>
<evidence type="ECO:0000256" key="2">
    <source>
        <dbReference type="ARBA" id="ARBA00022443"/>
    </source>
</evidence>
<feature type="region of interest" description="Disordered" evidence="8">
    <location>
        <begin position="136"/>
        <end position="189"/>
    </location>
</feature>
<keyword evidence="12" id="KW-1185">Reference proteome</keyword>
<dbReference type="EMBL" id="AMQM01007233">
    <property type="status" value="NOT_ANNOTATED_CDS"/>
    <property type="molecule type" value="Genomic_DNA"/>
</dbReference>
<keyword evidence="7" id="KW-0829">Tyrosine-protein kinase</keyword>
<dbReference type="Pfam" id="PF22931">
    <property type="entry name" value="SAM_TNK"/>
    <property type="match status" value="1"/>
</dbReference>
<feature type="compositionally biased region" description="Low complexity" evidence="8">
    <location>
        <begin position="136"/>
        <end position="157"/>
    </location>
</feature>
<keyword evidence="4" id="KW-0547">Nucleotide-binding</keyword>
<keyword evidence="6" id="KW-0067">ATP-binding</keyword>
<feature type="compositionally biased region" description="Basic and acidic residues" evidence="8">
    <location>
        <begin position="173"/>
        <end position="189"/>
    </location>
</feature>
<keyword evidence="5" id="KW-0418">Kinase</keyword>
<feature type="domain" description="ACK/TNK-like SAM" evidence="9">
    <location>
        <begin position="9"/>
        <end position="64"/>
    </location>
</feature>
<evidence type="ECO:0000313" key="11">
    <source>
        <dbReference type="EnsemblMetazoa" id="HelroP180522"/>
    </source>
</evidence>
<dbReference type="EC" id="2.7.10.2" evidence="1"/>
<accession>T1FG04</accession>
<evidence type="ECO:0000259" key="9">
    <source>
        <dbReference type="Pfam" id="PF22931"/>
    </source>
</evidence>
<dbReference type="KEGG" id="hro:HELRODRAFT_180522"/>
<organism evidence="11 12">
    <name type="scientific">Helobdella robusta</name>
    <name type="common">Californian leech</name>
    <dbReference type="NCBI Taxonomy" id="6412"/>
    <lineage>
        <taxon>Eukaryota</taxon>
        <taxon>Metazoa</taxon>
        <taxon>Spiralia</taxon>
        <taxon>Lophotrochozoa</taxon>
        <taxon>Annelida</taxon>
        <taxon>Clitellata</taxon>
        <taxon>Hirudinea</taxon>
        <taxon>Rhynchobdellida</taxon>
        <taxon>Glossiphoniidae</taxon>
        <taxon>Helobdella</taxon>
    </lineage>
</organism>
<dbReference type="Proteomes" id="UP000015101">
    <property type="component" value="Unassembled WGS sequence"/>
</dbReference>
<evidence type="ECO:0000256" key="5">
    <source>
        <dbReference type="ARBA" id="ARBA00022777"/>
    </source>
</evidence>